<sequence>MVSTFDAPRQEDQVFLLDSAPHPAADAAEPFIVASDRRVILTYPIAESDFERFGPFDPDDDPFCAVLFADAIFHRLGPPGDDDRAIHPLAAQGLVGCAVHEVVNSSLCAEIAAVATDSVAIAPEAPARRHFVITFQASTFECVASDYTVIGVFGAGEIASREAFALVR</sequence>
<dbReference type="AlphaFoldDB" id="A0A1H1JDH2"/>
<proteinExistence type="predicted"/>
<reference evidence="2" key="1">
    <citation type="submission" date="2016-10" db="EMBL/GenBank/DDBJ databases">
        <authorList>
            <person name="Varghese N."/>
            <person name="Submissions S."/>
        </authorList>
    </citation>
    <scope>NUCLEOTIDE SEQUENCE [LARGE SCALE GENOMIC DNA]</scope>
    <source>
        <strain evidence="2">DUS833</strain>
    </source>
</reference>
<gene>
    <name evidence="1" type="ORF">SAMN05445850_4588</name>
</gene>
<dbReference type="EMBL" id="FNKX01000002">
    <property type="protein sequence ID" value="SDR47696.1"/>
    <property type="molecule type" value="Genomic_DNA"/>
</dbReference>
<dbReference type="STRING" id="157910.SAMN05445850_4588"/>
<dbReference type="Proteomes" id="UP000199365">
    <property type="component" value="Unassembled WGS sequence"/>
</dbReference>
<evidence type="ECO:0000313" key="1">
    <source>
        <dbReference type="EMBL" id="SDR47696.1"/>
    </source>
</evidence>
<organism evidence="1 2">
    <name type="scientific">Paraburkholderia tuberum</name>
    <dbReference type="NCBI Taxonomy" id="157910"/>
    <lineage>
        <taxon>Bacteria</taxon>
        <taxon>Pseudomonadati</taxon>
        <taxon>Pseudomonadota</taxon>
        <taxon>Betaproteobacteria</taxon>
        <taxon>Burkholderiales</taxon>
        <taxon>Burkholderiaceae</taxon>
        <taxon>Paraburkholderia</taxon>
    </lineage>
</organism>
<keyword evidence="2" id="KW-1185">Reference proteome</keyword>
<evidence type="ECO:0000313" key="2">
    <source>
        <dbReference type="Proteomes" id="UP000199365"/>
    </source>
</evidence>
<accession>A0A1H1JDH2</accession>
<protein>
    <submittedName>
        <fullName evidence="1">Uncharacterized protein</fullName>
    </submittedName>
</protein>
<name>A0A1H1JDH2_9BURK</name>
<dbReference type="RefSeq" id="WP_090807110.1">
    <property type="nucleotide sequence ID" value="NZ_FNKX01000002.1"/>
</dbReference>